<comment type="caution">
    <text evidence="2">The sequence shown here is derived from an EMBL/GenBank/DDBJ whole genome shotgun (WGS) entry which is preliminary data.</text>
</comment>
<reference evidence="2 3" key="1">
    <citation type="submission" date="2015-12" db="EMBL/GenBank/DDBJ databases">
        <title>The genome of Folsomia candida.</title>
        <authorList>
            <person name="Faddeeva A."/>
            <person name="Derks M.F."/>
            <person name="Anvar Y."/>
            <person name="Smit S."/>
            <person name="Van Straalen N."/>
            <person name="Roelofs D."/>
        </authorList>
    </citation>
    <scope>NUCLEOTIDE SEQUENCE [LARGE SCALE GENOMIC DNA]</scope>
    <source>
        <strain evidence="2 3">VU population</strain>
        <tissue evidence="2">Whole body</tissue>
    </source>
</reference>
<organism evidence="2 3">
    <name type="scientific">Folsomia candida</name>
    <name type="common">Springtail</name>
    <dbReference type="NCBI Taxonomy" id="158441"/>
    <lineage>
        <taxon>Eukaryota</taxon>
        <taxon>Metazoa</taxon>
        <taxon>Ecdysozoa</taxon>
        <taxon>Arthropoda</taxon>
        <taxon>Hexapoda</taxon>
        <taxon>Collembola</taxon>
        <taxon>Entomobryomorpha</taxon>
        <taxon>Isotomoidea</taxon>
        <taxon>Isotomidae</taxon>
        <taxon>Proisotominae</taxon>
        <taxon>Folsomia</taxon>
    </lineage>
</organism>
<keyword evidence="1" id="KW-0812">Transmembrane</keyword>
<dbReference type="Proteomes" id="UP000198287">
    <property type="component" value="Unassembled WGS sequence"/>
</dbReference>
<proteinExistence type="predicted"/>
<feature type="transmembrane region" description="Helical" evidence="1">
    <location>
        <begin position="256"/>
        <end position="275"/>
    </location>
</feature>
<sequence length="285" mass="33563">MEMIIPMKYQSPWKSVMRVEDIRILMPFFLLGDRESIPRTDYQEYFSFYLELVILFNKLTKQNTEYKRFVKYTKVARTLLETLVYHFGFNENPGQQLQQQFNRTGRRAFDGYLPNATQPPPYDKSALRDFPIQPVKYDEQDSYEIVKSLSSCKKVALIDTKERIAKITDFLNDNVEKIAYMSRDDDFFTSSIGWMMIPVRESYGGKRLRVMISSGILAHWVSQYKIWKPDESLDYYSNWTHPRIEAVSKLDFSSKIVTAFYVWGICLIICFLILFGEITSYGNNA</sequence>
<protein>
    <submittedName>
        <fullName evidence="2">Uncharacterized protein</fullName>
    </submittedName>
</protein>
<keyword evidence="1" id="KW-1133">Transmembrane helix</keyword>
<keyword evidence="3" id="KW-1185">Reference proteome</keyword>
<name>A0A226DV07_FOLCA</name>
<evidence type="ECO:0000313" key="2">
    <source>
        <dbReference type="EMBL" id="OXA49083.1"/>
    </source>
</evidence>
<keyword evidence="1" id="KW-0472">Membrane</keyword>
<gene>
    <name evidence="2" type="ORF">Fcan01_16383</name>
</gene>
<evidence type="ECO:0000256" key="1">
    <source>
        <dbReference type="SAM" id="Phobius"/>
    </source>
</evidence>
<dbReference type="AlphaFoldDB" id="A0A226DV07"/>
<accession>A0A226DV07</accession>
<evidence type="ECO:0000313" key="3">
    <source>
        <dbReference type="Proteomes" id="UP000198287"/>
    </source>
</evidence>
<dbReference type="EMBL" id="LNIX01000011">
    <property type="protein sequence ID" value="OXA49083.1"/>
    <property type="molecule type" value="Genomic_DNA"/>
</dbReference>